<dbReference type="InterPro" id="IPR009006">
    <property type="entry name" value="Ala_racemase/Decarboxylase_C"/>
</dbReference>
<comment type="cofactor">
    <cofactor evidence="1">
        <name>pyridoxal 5'-phosphate</name>
        <dbReference type="ChEBI" id="CHEBI:597326"/>
    </cofactor>
</comment>
<dbReference type="PANTHER" id="PTHR43727:SF1">
    <property type="entry name" value="CARBOXYNORSPERMIDINE_CARBOXYSPERMIDINE DECARBOXYLASE"/>
    <property type="match status" value="1"/>
</dbReference>
<name>A0ABQ2GNZ1_9DEIO</name>
<protein>
    <submittedName>
        <fullName evidence="7">Carboxynorspermidine decarboxylase</fullName>
    </submittedName>
</protein>
<accession>A0ABQ2GNZ1</accession>
<dbReference type="InterPro" id="IPR029066">
    <property type="entry name" value="PLP-binding_barrel"/>
</dbReference>
<keyword evidence="8" id="KW-1185">Reference proteome</keyword>
<dbReference type="SUPFAM" id="SSF51419">
    <property type="entry name" value="PLP-binding barrel"/>
    <property type="match status" value="1"/>
</dbReference>
<keyword evidence="3" id="KW-0663">Pyridoxal phosphate</keyword>
<dbReference type="EMBL" id="BMOM01000006">
    <property type="protein sequence ID" value="GGM04708.1"/>
    <property type="molecule type" value="Genomic_DNA"/>
</dbReference>
<evidence type="ECO:0000256" key="3">
    <source>
        <dbReference type="ARBA" id="ARBA00022898"/>
    </source>
</evidence>
<dbReference type="InterPro" id="IPR022643">
    <property type="entry name" value="De-COase2_C"/>
</dbReference>
<evidence type="ECO:0000256" key="4">
    <source>
        <dbReference type="ARBA" id="ARBA00023066"/>
    </source>
</evidence>
<dbReference type="Pfam" id="PF00278">
    <property type="entry name" value="Orn_DAP_Arg_deC"/>
    <property type="match status" value="1"/>
</dbReference>
<evidence type="ECO:0000313" key="7">
    <source>
        <dbReference type="EMBL" id="GGM04708.1"/>
    </source>
</evidence>
<dbReference type="CDD" id="cd06829">
    <property type="entry name" value="PLPDE_III_CANSDC"/>
    <property type="match status" value="1"/>
</dbReference>
<gene>
    <name evidence="7" type="ORF">GCM10010841_11400</name>
</gene>
<dbReference type="Gene3D" id="3.20.20.10">
    <property type="entry name" value="Alanine racemase"/>
    <property type="match status" value="1"/>
</dbReference>
<dbReference type="PANTHER" id="PTHR43727">
    <property type="entry name" value="DIAMINOPIMELATE DECARBOXYLASE"/>
    <property type="match status" value="1"/>
</dbReference>
<reference evidence="8" key="1">
    <citation type="journal article" date="2019" name="Int. J. Syst. Evol. Microbiol.">
        <title>The Global Catalogue of Microorganisms (GCM) 10K type strain sequencing project: providing services to taxonomists for standard genome sequencing and annotation.</title>
        <authorList>
            <consortium name="The Broad Institute Genomics Platform"/>
            <consortium name="The Broad Institute Genome Sequencing Center for Infectious Disease"/>
            <person name="Wu L."/>
            <person name="Ma J."/>
        </authorList>
    </citation>
    <scope>NUCLEOTIDE SEQUENCE [LARGE SCALE GENOMIC DNA]</scope>
    <source>
        <strain evidence="8">JCM 15443</strain>
    </source>
</reference>
<keyword evidence="2" id="KW-0210">Decarboxylase</keyword>
<comment type="caution">
    <text evidence="7">The sequence shown here is derived from an EMBL/GenBank/DDBJ whole genome shotgun (WGS) entry which is preliminary data.</text>
</comment>
<organism evidence="7 8">
    <name type="scientific">Deinococcus aerophilus</name>
    <dbReference type="NCBI Taxonomy" id="522488"/>
    <lineage>
        <taxon>Bacteria</taxon>
        <taxon>Thermotogati</taxon>
        <taxon>Deinococcota</taxon>
        <taxon>Deinococci</taxon>
        <taxon>Deinococcales</taxon>
        <taxon>Deinococcaceae</taxon>
        <taxon>Deinococcus</taxon>
    </lineage>
</organism>
<evidence type="ECO:0000256" key="2">
    <source>
        <dbReference type="ARBA" id="ARBA00022793"/>
    </source>
</evidence>
<dbReference type="Proteomes" id="UP000661918">
    <property type="component" value="Unassembled WGS sequence"/>
</dbReference>
<evidence type="ECO:0000313" key="8">
    <source>
        <dbReference type="Proteomes" id="UP000661918"/>
    </source>
</evidence>
<dbReference type="InterPro" id="IPR005730">
    <property type="entry name" value="Nsp_de-COase"/>
</dbReference>
<dbReference type="SUPFAM" id="SSF50621">
    <property type="entry name" value="Alanine racemase C-terminal domain-like"/>
    <property type="match status" value="1"/>
</dbReference>
<sequence length="415" mass="46555">MDRTAKLAHMTLTDFQAPAVTPVDGIDWASIPSPAFVLDESRLRRNLALISHVQRESGAQIIVAFKGFSMWSTFGLLREYGITGATASSLNEALLAREELRGEVHVYAPAYSAEEFPRILELADHLVFNSFSQWERFKPQVDAARAGGRAIEVGIRINPEYAEVETDLYNPAGPFSRLGVTRREFREDLLDGVDGLHFHTLCEKDSDTLERTLEVVERNFGEVLPRMKWVNFGGGHLMTREGYDLSRLIRVVRAFREKWDVDVILEPGSAFGWQTGWLVSSVLDVVHNVKDAALLDISVSAHMPDVLEMPYRPRILGAGDPPEHEHREANDYGGGHPYLIGGTTCLAGDVVGEYVFGRPLEIGDRVVFDDMIHYTMVKTTFFNGVKHPDIGILRPDGTYERVKTFGYEEFKAKLS</sequence>
<dbReference type="NCBIfam" id="TIGR01047">
    <property type="entry name" value="nspC"/>
    <property type="match status" value="1"/>
</dbReference>
<keyword evidence="5" id="KW-0456">Lyase</keyword>
<evidence type="ECO:0000256" key="5">
    <source>
        <dbReference type="ARBA" id="ARBA00023239"/>
    </source>
</evidence>
<evidence type="ECO:0000256" key="1">
    <source>
        <dbReference type="ARBA" id="ARBA00001933"/>
    </source>
</evidence>
<proteinExistence type="predicted"/>
<feature type="domain" description="Orn/DAP/Arg decarboxylase 2 C-terminal" evidence="6">
    <location>
        <begin position="191"/>
        <end position="371"/>
    </location>
</feature>
<dbReference type="PIRSF" id="PIRSF038941">
    <property type="entry name" value="NspC"/>
    <property type="match status" value="1"/>
</dbReference>
<dbReference type="Gene3D" id="2.40.37.10">
    <property type="entry name" value="Lyase, Ornithine Decarboxylase, Chain A, domain 1"/>
    <property type="match status" value="1"/>
</dbReference>
<evidence type="ECO:0000259" key="6">
    <source>
        <dbReference type="Pfam" id="PF00278"/>
    </source>
</evidence>
<keyword evidence="4" id="KW-0745">Spermidine biosynthesis</keyword>